<sequence>MFLIMSGAVELANTATVLTGKKSDAVTLMLHEYFASAPNPYAASLHIMRNCEESHQSKPTSLSFAVMEEFARWISNKQTELSHLLTADIKLEAFNVATLQRNHSLSKIMYNVYQLASDRELFIPSIEEMVSRKQYKEACQSAALLELHPHFAVEDFVIPLVFQDKLTVAEEFLAGSPEHQRHLVMFLDSLLGKRNIRSEADSIIRRLDIPDVKKDKLYHKPLSKLVARLTKTYNLPPENCPNLNQKRNEGALQFLMHKRYVENTLGPESWREMVREAVGNSKDLQMELVTSVNSYGDPYEALYWAKVYGIPKERRPYNVRMLQDEDPDISQQQGAAAVVPGGAQPEQETWDDDCTQIVYHTLPLPYDNIVLIDSERKFERFLDFLKDVSMVGIDSEWKPYFGTKRNELALIQIASKEKVHILDVCSLGSRCPHLWHELGQLLFSNENIVKLGFGLLTDMSMMQRALPHLGASSLSGAGYIDLVVLWRKLTLDYPFVFPYTDDDGASGESLTRLVQLCLGRPLDKSDQFSNWERRPLRESQKMYAALDAYCLLEVYEVLSQCAQEQTIPFYEICNEVMSDVKSPRKTAKHSKKPAKREPSIAEVAPSPHIEPVPASQFRAVCDNMVQGLGKMLRKCGIDTVIINNEENHDVCVRIANQQRRMVITRGTIYNRMFLFAQLYHHLPPGHCYPVLSDAVEEQLEEVLKYFNVIVTREDVFSRCQVCNGGEFVVVPQELMRRLADSSQRMAQVYRAEDDLRWDETEGFSSESDACSEEGTAPPCVLRYRNLEGGVIVEHCQTRKGVTILVDSVPLGVLNQVQQFNVCENCGKCYWDGSHFERLVGGRLHNVVS</sequence>
<dbReference type="Pfam" id="PF01927">
    <property type="entry name" value="Mut7-C"/>
    <property type="match status" value="2"/>
</dbReference>
<evidence type="ECO:0008006" key="9">
    <source>
        <dbReference type="Google" id="ProtNLM"/>
    </source>
</evidence>
<dbReference type="InterPro" id="IPR002782">
    <property type="entry name" value="Mut7-C_RNAse_dom"/>
</dbReference>
<keyword evidence="2" id="KW-0378">Hydrolase</keyword>
<protein>
    <recommendedName>
        <fullName evidence="9">3'-5' exonuclease domain-containing protein</fullName>
    </recommendedName>
</protein>
<feature type="compositionally biased region" description="Basic residues" evidence="4">
    <location>
        <begin position="583"/>
        <end position="594"/>
    </location>
</feature>
<feature type="domain" description="Mut7-C RNAse" evidence="6">
    <location>
        <begin position="618"/>
        <end position="739"/>
    </location>
</feature>
<dbReference type="InterPro" id="IPR052408">
    <property type="entry name" value="Exonuclease_MUT-7-like"/>
</dbReference>
<dbReference type="PANTHER" id="PTHR47765">
    <property type="entry name" value="3'-5' EXONUCLEASE DOMAIN-CONTAINING PROTEIN"/>
    <property type="match status" value="1"/>
</dbReference>
<keyword evidence="8" id="KW-1185">Reference proteome</keyword>
<dbReference type="EMBL" id="JAJSOF020000021">
    <property type="protein sequence ID" value="KAJ4436470.1"/>
    <property type="molecule type" value="Genomic_DNA"/>
</dbReference>
<evidence type="ECO:0000256" key="4">
    <source>
        <dbReference type="SAM" id="MobiDB-lite"/>
    </source>
</evidence>
<accession>A0ABQ8SSQ2</accession>
<evidence type="ECO:0000256" key="1">
    <source>
        <dbReference type="ARBA" id="ARBA00022722"/>
    </source>
</evidence>
<comment type="caution">
    <text evidence="7">The sequence shown here is derived from an EMBL/GenBank/DDBJ whole genome shotgun (WGS) entry which is preliminary data.</text>
</comment>
<keyword evidence="3" id="KW-0269">Exonuclease</keyword>
<dbReference type="Proteomes" id="UP001148838">
    <property type="component" value="Unassembled WGS sequence"/>
</dbReference>
<gene>
    <name evidence="7" type="ORF">ANN_16501</name>
</gene>
<dbReference type="Gene3D" id="3.30.420.10">
    <property type="entry name" value="Ribonuclease H-like superfamily/Ribonuclease H"/>
    <property type="match status" value="1"/>
</dbReference>
<dbReference type="InterPro" id="IPR012337">
    <property type="entry name" value="RNaseH-like_sf"/>
</dbReference>
<evidence type="ECO:0000313" key="8">
    <source>
        <dbReference type="Proteomes" id="UP001148838"/>
    </source>
</evidence>
<evidence type="ECO:0000259" key="5">
    <source>
        <dbReference type="Pfam" id="PF01612"/>
    </source>
</evidence>
<dbReference type="CDD" id="cd06146">
    <property type="entry name" value="mut-7_like_exo"/>
    <property type="match status" value="1"/>
</dbReference>
<dbReference type="InterPro" id="IPR037432">
    <property type="entry name" value="Mut-7_DEDDy_dom"/>
</dbReference>
<keyword evidence="1" id="KW-0540">Nuclease</keyword>
<feature type="region of interest" description="Disordered" evidence="4">
    <location>
        <begin position="583"/>
        <end position="602"/>
    </location>
</feature>
<evidence type="ECO:0000313" key="7">
    <source>
        <dbReference type="EMBL" id="KAJ4436470.1"/>
    </source>
</evidence>
<evidence type="ECO:0000256" key="3">
    <source>
        <dbReference type="ARBA" id="ARBA00022839"/>
    </source>
</evidence>
<feature type="domain" description="Mut7-C RNAse" evidence="6">
    <location>
        <begin position="806"/>
        <end position="838"/>
    </location>
</feature>
<dbReference type="InterPro" id="IPR002562">
    <property type="entry name" value="3'-5'_exonuclease_dom"/>
</dbReference>
<feature type="domain" description="3'-5' exonuclease" evidence="5">
    <location>
        <begin position="371"/>
        <end position="559"/>
    </location>
</feature>
<name>A0ABQ8SSQ2_PERAM</name>
<reference evidence="7 8" key="1">
    <citation type="journal article" date="2022" name="Allergy">
        <title>Genome assembly and annotation of Periplaneta americana reveal a comprehensive cockroach allergen profile.</title>
        <authorList>
            <person name="Wang L."/>
            <person name="Xiong Q."/>
            <person name="Saelim N."/>
            <person name="Wang L."/>
            <person name="Nong W."/>
            <person name="Wan A.T."/>
            <person name="Shi M."/>
            <person name="Liu X."/>
            <person name="Cao Q."/>
            <person name="Hui J.H.L."/>
            <person name="Sookrung N."/>
            <person name="Leung T.F."/>
            <person name="Tungtrongchitr A."/>
            <person name="Tsui S.K.W."/>
        </authorList>
    </citation>
    <scope>NUCLEOTIDE SEQUENCE [LARGE SCALE GENOMIC DNA]</scope>
    <source>
        <strain evidence="7">PWHHKU_190912</strain>
    </source>
</reference>
<evidence type="ECO:0000256" key="2">
    <source>
        <dbReference type="ARBA" id="ARBA00022801"/>
    </source>
</evidence>
<dbReference type="Pfam" id="PF01612">
    <property type="entry name" value="DNA_pol_A_exo1"/>
    <property type="match status" value="1"/>
</dbReference>
<evidence type="ECO:0000259" key="6">
    <source>
        <dbReference type="Pfam" id="PF01927"/>
    </source>
</evidence>
<dbReference type="InterPro" id="IPR036397">
    <property type="entry name" value="RNaseH_sf"/>
</dbReference>
<organism evidence="7 8">
    <name type="scientific">Periplaneta americana</name>
    <name type="common">American cockroach</name>
    <name type="synonym">Blatta americana</name>
    <dbReference type="NCBI Taxonomy" id="6978"/>
    <lineage>
        <taxon>Eukaryota</taxon>
        <taxon>Metazoa</taxon>
        <taxon>Ecdysozoa</taxon>
        <taxon>Arthropoda</taxon>
        <taxon>Hexapoda</taxon>
        <taxon>Insecta</taxon>
        <taxon>Pterygota</taxon>
        <taxon>Neoptera</taxon>
        <taxon>Polyneoptera</taxon>
        <taxon>Dictyoptera</taxon>
        <taxon>Blattodea</taxon>
        <taxon>Blattoidea</taxon>
        <taxon>Blattidae</taxon>
        <taxon>Blattinae</taxon>
        <taxon>Periplaneta</taxon>
    </lineage>
</organism>
<dbReference type="PANTHER" id="PTHR47765:SF2">
    <property type="entry name" value="EXONUCLEASE MUT-7 HOMOLOG"/>
    <property type="match status" value="1"/>
</dbReference>
<proteinExistence type="predicted"/>
<dbReference type="SUPFAM" id="SSF53098">
    <property type="entry name" value="Ribonuclease H-like"/>
    <property type="match status" value="1"/>
</dbReference>